<organism evidence="2">
    <name type="scientific">marine metagenome</name>
    <dbReference type="NCBI Taxonomy" id="408172"/>
    <lineage>
        <taxon>unclassified sequences</taxon>
        <taxon>metagenomes</taxon>
        <taxon>ecological metagenomes</taxon>
    </lineage>
</organism>
<evidence type="ECO:0000259" key="1">
    <source>
        <dbReference type="Pfam" id="PF07883"/>
    </source>
</evidence>
<gene>
    <name evidence="2" type="ORF">METZ01_LOCUS320002</name>
</gene>
<dbReference type="Pfam" id="PF07883">
    <property type="entry name" value="Cupin_2"/>
    <property type="match status" value="1"/>
</dbReference>
<feature type="domain" description="Cupin type-2" evidence="1">
    <location>
        <begin position="45"/>
        <end position="104"/>
    </location>
</feature>
<accession>A0A382P318</accession>
<evidence type="ECO:0000313" key="2">
    <source>
        <dbReference type="EMBL" id="SVC67148.1"/>
    </source>
</evidence>
<dbReference type="Gene3D" id="2.60.120.10">
    <property type="entry name" value="Jelly Rolls"/>
    <property type="match status" value="1"/>
</dbReference>
<reference evidence="2" key="1">
    <citation type="submission" date="2018-05" db="EMBL/GenBank/DDBJ databases">
        <authorList>
            <person name="Lanie J.A."/>
            <person name="Ng W.-L."/>
            <person name="Kazmierczak K.M."/>
            <person name="Andrzejewski T.M."/>
            <person name="Davidsen T.M."/>
            <person name="Wayne K.J."/>
            <person name="Tettelin H."/>
            <person name="Glass J.I."/>
            <person name="Rusch D."/>
            <person name="Podicherti R."/>
            <person name="Tsui H.-C.T."/>
            <person name="Winkler M.E."/>
        </authorList>
    </citation>
    <scope>NUCLEOTIDE SEQUENCE</scope>
</reference>
<sequence>MTEKVTVEKITPVFEDHRGEIMDLLDDEIVLHVGMLTSRADSIRGNHYHKKAKQFNYIIKGTIELTTWDPTDPNPVPDVAILRKGDFVSIPAGIVHTMKALEDSEFLDLNTESRSNNAYEEDTFRVTLDG</sequence>
<protein>
    <recommendedName>
        <fullName evidence="1">Cupin type-2 domain-containing protein</fullName>
    </recommendedName>
</protein>
<dbReference type="CDD" id="cd02208">
    <property type="entry name" value="cupin_RmlC-like"/>
    <property type="match status" value="1"/>
</dbReference>
<name>A0A382P318_9ZZZZ</name>
<dbReference type="InterPro" id="IPR013096">
    <property type="entry name" value="Cupin_2"/>
</dbReference>
<proteinExistence type="predicted"/>
<dbReference type="InterPro" id="IPR011051">
    <property type="entry name" value="RmlC_Cupin_sf"/>
</dbReference>
<dbReference type="InterPro" id="IPR014710">
    <property type="entry name" value="RmlC-like_jellyroll"/>
</dbReference>
<dbReference type="SUPFAM" id="SSF51182">
    <property type="entry name" value="RmlC-like cupins"/>
    <property type="match status" value="1"/>
</dbReference>
<dbReference type="AlphaFoldDB" id="A0A382P318"/>
<dbReference type="EMBL" id="UINC01104185">
    <property type="protein sequence ID" value="SVC67148.1"/>
    <property type="molecule type" value="Genomic_DNA"/>
</dbReference>